<keyword evidence="6 8" id="KW-0342">GTP-binding</keyword>
<dbReference type="EMBL" id="JAJGAK010000001">
    <property type="protein sequence ID" value="MCC8361493.1"/>
    <property type="molecule type" value="Genomic_DNA"/>
</dbReference>
<comment type="similarity">
    <text evidence="8">Belongs to the MobA family.</text>
</comment>
<evidence type="ECO:0000256" key="8">
    <source>
        <dbReference type="HAMAP-Rule" id="MF_00316"/>
    </source>
</evidence>
<keyword evidence="5 8" id="KW-0460">Magnesium</keyword>
<keyword evidence="1 8" id="KW-0963">Cytoplasm</keyword>
<accession>A0ABS8JD52</accession>
<dbReference type="Pfam" id="PF12804">
    <property type="entry name" value="NTP_transf_3"/>
    <property type="match status" value="1"/>
</dbReference>
<dbReference type="PANTHER" id="PTHR19136:SF81">
    <property type="entry name" value="MOLYBDENUM COFACTOR GUANYLYLTRANSFERASE"/>
    <property type="match status" value="1"/>
</dbReference>
<evidence type="ECO:0000256" key="5">
    <source>
        <dbReference type="ARBA" id="ARBA00022842"/>
    </source>
</evidence>
<comment type="caution">
    <text evidence="8">Lacks conserved residue(s) required for the propagation of feature annotation.</text>
</comment>
<evidence type="ECO:0000256" key="7">
    <source>
        <dbReference type="ARBA" id="ARBA00023150"/>
    </source>
</evidence>
<dbReference type="PANTHER" id="PTHR19136">
    <property type="entry name" value="MOLYBDENUM COFACTOR GUANYLYLTRANSFERASE"/>
    <property type="match status" value="1"/>
</dbReference>
<proteinExistence type="inferred from homology"/>
<dbReference type="GO" id="GO:0016740">
    <property type="term" value="F:transferase activity"/>
    <property type="evidence" value="ECO:0007669"/>
    <property type="project" value="UniProtKB-KW"/>
</dbReference>
<feature type="binding site" evidence="8">
    <location>
        <position position="100"/>
    </location>
    <ligand>
        <name>Mg(2+)</name>
        <dbReference type="ChEBI" id="CHEBI:18420"/>
    </ligand>
</feature>
<evidence type="ECO:0000256" key="4">
    <source>
        <dbReference type="ARBA" id="ARBA00022741"/>
    </source>
</evidence>
<evidence type="ECO:0000313" key="11">
    <source>
        <dbReference type="Proteomes" id="UP001165293"/>
    </source>
</evidence>
<feature type="domain" description="MobA-like NTP transferase" evidence="9">
    <location>
        <begin position="11"/>
        <end position="148"/>
    </location>
</feature>
<dbReference type="CDD" id="cd02503">
    <property type="entry name" value="MobA"/>
    <property type="match status" value="1"/>
</dbReference>
<keyword evidence="3 8" id="KW-0479">Metal-binding</keyword>
<evidence type="ECO:0000256" key="3">
    <source>
        <dbReference type="ARBA" id="ARBA00022723"/>
    </source>
</evidence>
<keyword evidence="2 8" id="KW-0808">Transferase</keyword>
<keyword evidence="4 8" id="KW-0547">Nucleotide-binding</keyword>
<evidence type="ECO:0000256" key="6">
    <source>
        <dbReference type="ARBA" id="ARBA00023134"/>
    </source>
</evidence>
<organism evidence="10 11">
    <name type="scientific">Noviluteimonas lactosilytica</name>
    <dbReference type="NCBI Taxonomy" id="2888523"/>
    <lineage>
        <taxon>Bacteria</taxon>
        <taxon>Pseudomonadati</taxon>
        <taxon>Pseudomonadota</taxon>
        <taxon>Gammaproteobacteria</taxon>
        <taxon>Lysobacterales</taxon>
        <taxon>Lysobacteraceae</taxon>
        <taxon>Noviluteimonas</taxon>
    </lineage>
</organism>
<comment type="cofactor">
    <cofactor evidence="8">
        <name>Mg(2+)</name>
        <dbReference type="ChEBI" id="CHEBI:18420"/>
    </cofactor>
</comment>
<keyword evidence="11" id="KW-1185">Reference proteome</keyword>
<feature type="binding site" evidence="8">
    <location>
        <position position="25"/>
    </location>
    <ligand>
        <name>GTP</name>
        <dbReference type="ChEBI" id="CHEBI:37565"/>
    </ligand>
</feature>
<evidence type="ECO:0000256" key="1">
    <source>
        <dbReference type="ARBA" id="ARBA00022490"/>
    </source>
</evidence>
<comment type="subunit">
    <text evidence="8">Monomer.</text>
</comment>
<comment type="catalytic activity">
    <reaction evidence="8">
        <text>Mo-molybdopterin + GTP + H(+) = Mo-molybdopterin guanine dinucleotide + diphosphate</text>
        <dbReference type="Rhea" id="RHEA:34243"/>
        <dbReference type="ChEBI" id="CHEBI:15378"/>
        <dbReference type="ChEBI" id="CHEBI:33019"/>
        <dbReference type="ChEBI" id="CHEBI:37565"/>
        <dbReference type="ChEBI" id="CHEBI:71302"/>
        <dbReference type="ChEBI" id="CHEBI:71310"/>
        <dbReference type="EC" id="2.7.7.77"/>
    </reaction>
</comment>
<feature type="binding site" evidence="8">
    <location>
        <position position="100"/>
    </location>
    <ligand>
        <name>GTP</name>
        <dbReference type="ChEBI" id="CHEBI:37565"/>
    </ligand>
</feature>
<comment type="function">
    <text evidence="8">Transfers a GMP moiety from GTP to Mo-molybdopterin (Mo-MPT) cofactor (Moco or molybdenum cofactor) to form Mo-molybdopterin guanine dinucleotide (Mo-MGD) cofactor.</text>
</comment>
<evidence type="ECO:0000259" key="9">
    <source>
        <dbReference type="Pfam" id="PF12804"/>
    </source>
</evidence>
<dbReference type="Proteomes" id="UP001165293">
    <property type="component" value="Unassembled WGS sequence"/>
</dbReference>
<sequence>MIAPRDIALGILAGGRGTRLGGCDKAWIVRGGVPQVQRLAQRFERDVSQVLVSANRDLARFESLGYIAVPDRTPDLGPIGGLDALAAACTTPWMLTVPVDLVFVNDCLVATLESAGGQGASIEDDDGVQPLVALWNVEALRKALASRDADDLAIQSLQHTMSMPRIRLQGVRFGNLNTPDDLAAAGATLP</sequence>
<dbReference type="InterPro" id="IPR013482">
    <property type="entry name" value="Molybde_CF_guanTrfase"/>
</dbReference>
<comment type="subcellular location">
    <subcellularLocation>
        <location evidence="8">Cytoplasm</location>
    </subcellularLocation>
</comment>
<dbReference type="InterPro" id="IPR029044">
    <property type="entry name" value="Nucleotide-diphossugar_trans"/>
</dbReference>
<dbReference type="HAMAP" id="MF_00316">
    <property type="entry name" value="MobA"/>
    <property type="match status" value="1"/>
</dbReference>
<reference evidence="10" key="1">
    <citation type="submission" date="2021-10" db="EMBL/GenBank/DDBJ databases">
        <authorList>
            <person name="Lyu M."/>
            <person name="Wang X."/>
            <person name="Meng X."/>
            <person name="Xu K."/>
        </authorList>
    </citation>
    <scope>NUCLEOTIDE SEQUENCE</scope>
    <source>
        <strain evidence="10">A6</strain>
    </source>
</reference>
<name>A0ABS8JD52_9GAMM</name>
<keyword evidence="7 8" id="KW-0501">Molybdenum cofactor biosynthesis</keyword>
<dbReference type="SUPFAM" id="SSF53448">
    <property type="entry name" value="Nucleotide-diphospho-sugar transferases"/>
    <property type="match status" value="1"/>
</dbReference>
<evidence type="ECO:0000313" key="10">
    <source>
        <dbReference type="EMBL" id="MCC8361493.1"/>
    </source>
</evidence>
<evidence type="ECO:0000256" key="2">
    <source>
        <dbReference type="ARBA" id="ARBA00022679"/>
    </source>
</evidence>
<dbReference type="EC" id="2.7.7.77" evidence="8"/>
<dbReference type="RefSeq" id="WP_230525151.1">
    <property type="nucleotide sequence ID" value="NZ_JAJGAK010000001.1"/>
</dbReference>
<comment type="caution">
    <text evidence="10">The sequence shown here is derived from an EMBL/GenBank/DDBJ whole genome shotgun (WGS) entry which is preliminary data.</text>
</comment>
<feature type="binding site" evidence="8">
    <location>
        <position position="71"/>
    </location>
    <ligand>
        <name>GTP</name>
        <dbReference type="ChEBI" id="CHEBI:37565"/>
    </ligand>
</feature>
<comment type="domain">
    <text evidence="8">The N-terminal domain determines nucleotide recognition and specific binding, while the C-terminal domain determines the specific binding to the target protein.</text>
</comment>
<gene>
    <name evidence="8" type="primary">mobA</name>
    <name evidence="10" type="ORF">LK996_00125</name>
</gene>
<dbReference type="Gene3D" id="3.90.550.10">
    <property type="entry name" value="Spore Coat Polysaccharide Biosynthesis Protein SpsA, Chain A"/>
    <property type="match status" value="1"/>
</dbReference>
<protein>
    <recommendedName>
        <fullName evidence="8">Molybdenum cofactor guanylyltransferase</fullName>
        <shortName evidence="8">MoCo guanylyltransferase</shortName>
        <ecNumber evidence="8">2.7.7.77</ecNumber>
    </recommendedName>
    <alternativeName>
        <fullName evidence="8">GTP:molybdopterin guanylyltransferase</fullName>
    </alternativeName>
    <alternativeName>
        <fullName evidence="8">Mo-MPT guanylyltransferase</fullName>
    </alternativeName>
    <alternativeName>
        <fullName evidence="8">Molybdopterin guanylyltransferase</fullName>
    </alternativeName>
    <alternativeName>
        <fullName evidence="8">Molybdopterin-guanine dinucleotide synthase</fullName>
        <shortName evidence="8">MGD synthase</shortName>
    </alternativeName>
</protein>
<dbReference type="InterPro" id="IPR025877">
    <property type="entry name" value="MobA-like_NTP_Trfase"/>
</dbReference>
<feature type="binding site" evidence="8">
    <location>
        <begin position="12"/>
        <end position="14"/>
    </location>
    <ligand>
        <name>GTP</name>
        <dbReference type="ChEBI" id="CHEBI:37565"/>
    </ligand>
</feature>